<accession>A0A7J0FY24</accession>
<dbReference type="GO" id="GO:0003824">
    <property type="term" value="F:catalytic activity"/>
    <property type="evidence" value="ECO:0007669"/>
    <property type="project" value="InterPro"/>
</dbReference>
<dbReference type="EMBL" id="BJWL01000016">
    <property type="protein sequence ID" value="GFZ03585.1"/>
    <property type="molecule type" value="Genomic_DNA"/>
</dbReference>
<dbReference type="InterPro" id="IPR014718">
    <property type="entry name" value="GH-type_carb-bd"/>
</dbReference>
<dbReference type="InterPro" id="IPR011013">
    <property type="entry name" value="Gal_mutarotase_sf_dom"/>
</dbReference>
<dbReference type="SUPFAM" id="SSF74650">
    <property type="entry name" value="Galactose mutarotase-like"/>
    <property type="match status" value="1"/>
</dbReference>
<dbReference type="GO" id="GO:0030246">
    <property type="term" value="F:carbohydrate binding"/>
    <property type="evidence" value="ECO:0007669"/>
    <property type="project" value="InterPro"/>
</dbReference>
<dbReference type="AlphaFoldDB" id="A0A7J0FY24"/>
<evidence type="ECO:0000313" key="1">
    <source>
        <dbReference type="EMBL" id="GFZ03585.1"/>
    </source>
</evidence>
<dbReference type="Gene3D" id="2.70.98.10">
    <property type="match status" value="1"/>
</dbReference>
<reference evidence="1 2" key="1">
    <citation type="submission" date="2019-07" db="EMBL/GenBank/DDBJ databases">
        <title>De Novo Assembly of kiwifruit Actinidia rufa.</title>
        <authorList>
            <person name="Sugita-Konishi S."/>
            <person name="Sato K."/>
            <person name="Mori E."/>
            <person name="Abe Y."/>
            <person name="Kisaki G."/>
            <person name="Hamano K."/>
            <person name="Suezawa K."/>
            <person name="Otani M."/>
            <person name="Fukuda T."/>
            <person name="Manabe T."/>
            <person name="Gomi K."/>
            <person name="Tabuchi M."/>
            <person name="Akimitsu K."/>
            <person name="Kataoka I."/>
        </authorList>
    </citation>
    <scope>NUCLEOTIDE SEQUENCE [LARGE SCALE GENOMIC DNA]</scope>
    <source>
        <strain evidence="2">cv. Fuchu</strain>
    </source>
</reference>
<name>A0A7J0FY24_9ERIC</name>
<sequence>MADSEQKKPELFELNNGTMQVKVSNYGCTITSLSVPGKDGWYRFVSLFHQPVSSVYAD</sequence>
<gene>
    <name evidence="1" type="ORF">Acr_16g0002090</name>
</gene>
<comment type="caution">
    <text evidence="1">The sequence shown here is derived from an EMBL/GenBank/DDBJ whole genome shotgun (WGS) entry which is preliminary data.</text>
</comment>
<dbReference type="GO" id="GO:0005975">
    <property type="term" value="P:carbohydrate metabolic process"/>
    <property type="evidence" value="ECO:0007669"/>
    <property type="project" value="InterPro"/>
</dbReference>
<evidence type="ECO:0000313" key="2">
    <source>
        <dbReference type="Proteomes" id="UP000585474"/>
    </source>
</evidence>
<protein>
    <submittedName>
        <fullName evidence="1">Galactose mutarotase-like superfamily protein</fullName>
    </submittedName>
</protein>
<dbReference type="Proteomes" id="UP000585474">
    <property type="component" value="Unassembled WGS sequence"/>
</dbReference>
<proteinExistence type="predicted"/>
<keyword evidence="2" id="KW-1185">Reference proteome</keyword>
<organism evidence="1 2">
    <name type="scientific">Actinidia rufa</name>
    <dbReference type="NCBI Taxonomy" id="165716"/>
    <lineage>
        <taxon>Eukaryota</taxon>
        <taxon>Viridiplantae</taxon>
        <taxon>Streptophyta</taxon>
        <taxon>Embryophyta</taxon>
        <taxon>Tracheophyta</taxon>
        <taxon>Spermatophyta</taxon>
        <taxon>Magnoliopsida</taxon>
        <taxon>eudicotyledons</taxon>
        <taxon>Gunneridae</taxon>
        <taxon>Pentapetalae</taxon>
        <taxon>asterids</taxon>
        <taxon>Ericales</taxon>
        <taxon>Actinidiaceae</taxon>
        <taxon>Actinidia</taxon>
    </lineage>
</organism>
<dbReference type="OrthoDB" id="274691at2759"/>